<dbReference type="EMBL" id="MU826850">
    <property type="protein sequence ID" value="KAJ7371230.1"/>
    <property type="molecule type" value="Genomic_DNA"/>
</dbReference>
<organism evidence="1 2">
    <name type="scientific">Desmophyllum pertusum</name>
    <dbReference type="NCBI Taxonomy" id="174260"/>
    <lineage>
        <taxon>Eukaryota</taxon>
        <taxon>Metazoa</taxon>
        <taxon>Cnidaria</taxon>
        <taxon>Anthozoa</taxon>
        <taxon>Hexacorallia</taxon>
        <taxon>Scleractinia</taxon>
        <taxon>Caryophylliina</taxon>
        <taxon>Caryophylliidae</taxon>
        <taxon>Desmophyllum</taxon>
    </lineage>
</organism>
<gene>
    <name evidence="1" type="ORF">OS493_027344</name>
</gene>
<proteinExistence type="predicted"/>
<accession>A0A9W9YXL7</accession>
<evidence type="ECO:0000313" key="2">
    <source>
        <dbReference type="Proteomes" id="UP001163046"/>
    </source>
</evidence>
<reference evidence="1" key="1">
    <citation type="submission" date="2023-01" db="EMBL/GenBank/DDBJ databases">
        <title>Genome assembly of the deep-sea coral Lophelia pertusa.</title>
        <authorList>
            <person name="Herrera S."/>
            <person name="Cordes E."/>
        </authorList>
    </citation>
    <scope>NUCLEOTIDE SEQUENCE</scope>
    <source>
        <strain evidence="1">USNM1676648</strain>
        <tissue evidence="1">Polyp</tissue>
    </source>
</reference>
<protein>
    <submittedName>
        <fullName evidence="1">Uncharacterized protein</fullName>
    </submittedName>
</protein>
<sequence>MNPDKPRKLGCVQENATHEIHPLWNYDSRVIFEDTVFMENAGLAAGAVYISNGFAKFQRCTFRDNFGIHQTGHVYSAYGTGRVDFEDCSFTRTKKSMAVLNISTFNKPTFLYSESGGPLKLKNTTMISLDPDRNSYSMLDISSGGFVDMDETSTYNAVKDNIFY</sequence>
<dbReference type="OrthoDB" id="10592146at2759"/>
<comment type="caution">
    <text evidence="1">The sequence shown here is derived from an EMBL/GenBank/DDBJ whole genome shotgun (WGS) entry which is preliminary data.</text>
</comment>
<dbReference type="Proteomes" id="UP001163046">
    <property type="component" value="Unassembled WGS sequence"/>
</dbReference>
<evidence type="ECO:0000313" key="1">
    <source>
        <dbReference type="EMBL" id="KAJ7371230.1"/>
    </source>
</evidence>
<dbReference type="AlphaFoldDB" id="A0A9W9YXL7"/>
<keyword evidence="2" id="KW-1185">Reference proteome</keyword>
<dbReference type="SUPFAM" id="SSF51126">
    <property type="entry name" value="Pectin lyase-like"/>
    <property type="match status" value="1"/>
</dbReference>
<dbReference type="InterPro" id="IPR011050">
    <property type="entry name" value="Pectin_lyase_fold/virulence"/>
</dbReference>
<name>A0A9W9YXL7_9CNID</name>